<dbReference type="EMBL" id="MFNF01000016">
    <property type="protein sequence ID" value="OGH03452.1"/>
    <property type="molecule type" value="Genomic_DNA"/>
</dbReference>
<dbReference type="GO" id="GO:0009279">
    <property type="term" value="C:cell outer membrane"/>
    <property type="evidence" value="ECO:0007669"/>
    <property type="project" value="TreeGrafter"/>
</dbReference>
<organism evidence="3 4">
    <name type="scientific">Candidatus Lambdaproteobacteria bacterium RIFOXYD2_FULL_56_26</name>
    <dbReference type="NCBI Taxonomy" id="1817773"/>
    <lineage>
        <taxon>Bacteria</taxon>
        <taxon>Pseudomonadati</taxon>
        <taxon>Pseudomonadota</taxon>
        <taxon>Candidatus Lambdaproteobacteria</taxon>
    </lineage>
</organism>
<name>A0A1F6GZE1_9PROT</name>
<evidence type="ECO:0000259" key="2">
    <source>
        <dbReference type="Pfam" id="PF04453"/>
    </source>
</evidence>
<dbReference type="Pfam" id="PF04453">
    <property type="entry name" value="LptD"/>
    <property type="match status" value="1"/>
</dbReference>
<dbReference type="GO" id="GO:1990351">
    <property type="term" value="C:transporter complex"/>
    <property type="evidence" value="ECO:0007669"/>
    <property type="project" value="TreeGrafter"/>
</dbReference>
<comment type="caution">
    <text evidence="3">The sequence shown here is derived from an EMBL/GenBank/DDBJ whole genome shotgun (WGS) entry which is preliminary data.</text>
</comment>
<dbReference type="Proteomes" id="UP000177583">
    <property type="component" value="Unassembled WGS sequence"/>
</dbReference>
<evidence type="ECO:0000256" key="1">
    <source>
        <dbReference type="SAM" id="SignalP"/>
    </source>
</evidence>
<evidence type="ECO:0000313" key="4">
    <source>
        <dbReference type="Proteomes" id="UP000177583"/>
    </source>
</evidence>
<protein>
    <recommendedName>
        <fullName evidence="2">LptD C-terminal domain-containing protein</fullName>
    </recommendedName>
</protein>
<dbReference type="PANTHER" id="PTHR30189:SF1">
    <property type="entry name" value="LPS-ASSEMBLY PROTEIN LPTD"/>
    <property type="match status" value="1"/>
</dbReference>
<keyword evidence="1" id="KW-0732">Signal</keyword>
<dbReference type="PANTHER" id="PTHR30189">
    <property type="entry name" value="LPS-ASSEMBLY PROTEIN"/>
    <property type="match status" value="1"/>
</dbReference>
<proteinExistence type="predicted"/>
<accession>A0A1F6GZE1</accession>
<evidence type="ECO:0000313" key="3">
    <source>
        <dbReference type="EMBL" id="OGH03452.1"/>
    </source>
</evidence>
<feature type="signal peptide" evidence="1">
    <location>
        <begin position="1"/>
        <end position="23"/>
    </location>
</feature>
<dbReference type="InterPro" id="IPR050218">
    <property type="entry name" value="LptD"/>
</dbReference>
<sequence>MSWKKRILFLAFCLIPWGSNLEAQVGLLGTTGTGGKPSSLVLEGDLYDYNRETEILSYHNPKATFGDAELMAKNLVYDKKKGILEFTGQLVIRAQNYLITAQRGSYDLNFKLLEADSISLYDYVNQTYLSAKRLVQKGPQRFDITDATLTVCNPDQPAWQFYSSFIAYDIDNYAYSVHTVLTFYELPILYLPATAWPTKKGRASGFLAPLVSSKLGDPDRNKNYGSRVQIPYFWAIDKDQDLTFTPDLIQRRGTGLGLDYRWAFVPGMAGEAKFWGVDENLQQRNLDREPLGGLTKDQVTPFGQRYDYSFDHRQNLGPGQLFLHQDGRSDNEVEKEYQDLRIGTQNRYNRGASWVAPWSGGGLTLAHEQSDAYLYPSIFDRSTDADTHLSRVGYVAVNQRFNTIAGSPLSLGSFGSWADYQRRYGWKGNLSTAALEAEFPFHLDFLNLIPSGRRDFFQLDPTYSYNRTETEDPSFVTRNNRKAWSVDKKRLETNFEVFQVFTDAQGWGKSRVGFRPRVIYEEVSDVDQRAGLAQSPYNHSLTPLGQGEGPAGDYRRWGAMFVAPLYSYQTLTYKLETRYLTKDRTSKAVRSFFTLDFTQPYNLGRKKTLEEIAATYLGPQVPEGLQETKLGNPQMPLRVNLGLSPTDGLTLGLFYRYDHELGRMVENRVSLGSKSFEGHSLTLGYTDNNKAYMELDGTNHAQAKTYSLDQIFVLTDRQSLHLMGQWDLSRSDAAYLYSRDNETQRLERQLTKGVVEWSLGHSCFDYKIAYQEEIILDQLGNQPLEALDRRITFAMVLAKWPSSSNPYQRNLRY</sequence>
<feature type="chain" id="PRO_5009524895" description="LptD C-terminal domain-containing protein" evidence="1">
    <location>
        <begin position="24"/>
        <end position="813"/>
    </location>
</feature>
<dbReference type="InterPro" id="IPR007543">
    <property type="entry name" value="LptD_C"/>
</dbReference>
<gene>
    <name evidence="3" type="ORF">A2557_01720</name>
</gene>
<dbReference type="AlphaFoldDB" id="A0A1F6GZE1"/>
<reference evidence="3 4" key="1">
    <citation type="journal article" date="2016" name="Nat. Commun.">
        <title>Thousands of microbial genomes shed light on interconnected biogeochemical processes in an aquifer system.</title>
        <authorList>
            <person name="Anantharaman K."/>
            <person name="Brown C.T."/>
            <person name="Hug L.A."/>
            <person name="Sharon I."/>
            <person name="Castelle C.J."/>
            <person name="Probst A.J."/>
            <person name="Thomas B.C."/>
            <person name="Singh A."/>
            <person name="Wilkins M.J."/>
            <person name="Karaoz U."/>
            <person name="Brodie E.L."/>
            <person name="Williams K.H."/>
            <person name="Hubbard S.S."/>
            <person name="Banfield J.F."/>
        </authorList>
    </citation>
    <scope>NUCLEOTIDE SEQUENCE [LARGE SCALE GENOMIC DNA]</scope>
</reference>
<feature type="domain" description="LptD C-terminal" evidence="2">
    <location>
        <begin position="571"/>
        <end position="729"/>
    </location>
</feature>